<dbReference type="AlphaFoldDB" id="A0A1A3P5G7"/>
<reference evidence="2 3" key="1">
    <citation type="submission" date="2016-06" db="EMBL/GenBank/DDBJ databases">
        <authorList>
            <person name="Kjaerup R.B."/>
            <person name="Dalgaard T.S."/>
            <person name="Juul-Madsen H.R."/>
        </authorList>
    </citation>
    <scope>NUCLEOTIDE SEQUENCE [LARGE SCALE GENOMIC DNA]</scope>
    <source>
        <strain evidence="2 3">1165133.8</strain>
    </source>
</reference>
<feature type="compositionally biased region" description="Polar residues" evidence="1">
    <location>
        <begin position="28"/>
        <end position="44"/>
    </location>
</feature>
<evidence type="ECO:0000313" key="2">
    <source>
        <dbReference type="EMBL" id="OBK28915.1"/>
    </source>
</evidence>
<organism evidence="2 3">
    <name type="scientific">Mycobacterium asiaticum</name>
    <dbReference type="NCBI Taxonomy" id="1790"/>
    <lineage>
        <taxon>Bacteria</taxon>
        <taxon>Bacillati</taxon>
        <taxon>Actinomycetota</taxon>
        <taxon>Actinomycetes</taxon>
        <taxon>Mycobacteriales</taxon>
        <taxon>Mycobacteriaceae</taxon>
        <taxon>Mycobacterium</taxon>
    </lineage>
</organism>
<dbReference type="Pfam" id="PF09954">
    <property type="entry name" value="DUF2188"/>
    <property type="match status" value="1"/>
</dbReference>
<dbReference type="EMBL" id="LZLS01000065">
    <property type="protein sequence ID" value="OBK28915.1"/>
    <property type="molecule type" value="Genomic_DNA"/>
</dbReference>
<name>A0A1A3P5G7_MYCAS</name>
<dbReference type="InterPro" id="IPR018691">
    <property type="entry name" value="DUF2188"/>
</dbReference>
<proteinExistence type="predicted"/>
<protein>
    <recommendedName>
        <fullName evidence="4">DUF2188 domain-containing protein</fullName>
    </recommendedName>
</protein>
<comment type="caution">
    <text evidence="2">The sequence shown here is derived from an EMBL/GenBank/DDBJ whole genome shotgun (WGS) entry which is preliminary data.</text>
</comment>
<accession>A0A1A3P5G7</accession>
<feature type="compositionally biased region" description="Basic and acidic residues" evidence="1">
    <location>
        <begin position="56"/>
        <end position="65"/>
    </location>
</feature>
<feature type="region of interest" description="Disordered" evidence="1">
    <location>
        <begin position="1"/>
        <end position="82"/>
    </location>
</feature>
<dbReference type="Proteomes" id="UP000093928">
    <property type="component" value="Unassembled WGS sequence"/>
</dbReference>
<evidence type="ECO:0000256" key="1">
    <source>
        <dbReference type="SAM" id="MobiDB-lite"/>
    </source>
</evidence>
<evidence type="ECO:0000313" key="3">
    <source>
        <dbReference type="Proteomes" id="UP000093928"/>
    </source>
</evidence>
<gene>
    <name evidence="2" type="ORF">A5634_19790</name>
</gene>
<sequence length="82" mass="8729">MAKSQKPNSRHVVPNPSGGWDVKKPGASRSSAHTDTQQEATQRATEIVRNSGGGEVRIHGRDGQIRDSNTVAPGNDPYPPKG</sequence>
<dbReference type="RefSeq" id="WP_065143416.1">
    <property type="nucleotide sequence ID" value="NZ_LZLS01000065.1"/>
</dbReference>
<evidence type="ECO:0008006" key="4">
    <source>
        <dbReference type="Google" id="ProtNLM"/>
    </source>
</evidence>